<evidence type="ECO:0000313" key="3">
    <source>
        <dbReference type="Proteomes" id="UP001151760"/>
    </source>
</evidence>
<dbReference type="Gene3D" id="1.10.340.70">
    <property type="match status" value="1"/>
</dbReference>
<comment type="caution">
    <text evidence="2">The sequence shown here is derived from an EMBL/GenBank/DDBJ whole genome shotgun (WGS) entry which is preliminary data.</text>
</comment>
<name>A0ABQ5J7F5_9ASTR</name>
<keyword evidence="2" id="KW-0808">Transferase</keyword>
<dbReference type="GO" id="GO:0003964">
    <property type="term" value="F:RNA-directed DNA polymerase activity"/>
    <property type="evidence" value="ECO:0007669"/>
    <property type="project" value="UniProtKB-KW"/>
</dbReference>
<gene>
    <name evidence="2" type="ORF">Tco_1124897</name>
</gene>
<dbReference type="EMBL" id="BQNB010021634">
    <property type="protein sequence ID" value="GJU08467.1"/>
    <property type="molecule type" value="Genomic_DNA"/>
</dbReference>
<dbReference type="Pfam" id="PF17921">
    <property type="entry name" value="Integrase_H2C2"/>
    <property type="match status" value="1"/>
</dbReference>
<keyword evidence="2" id="KW-0695">RNA-directed DNA polymerase</keyword>
<reference evidence="2" key="2">
    <citation type="submission" date="2022-01" db="EMBL/GenBank/DDBJ databases">
        <authorList>
            <person name="Yamashiro T."/>
            <person name="Shiraishi A."/>
            <person name="Satake H."/>
            <person name="Nakayama K."/>
        </authorList>
    </citation>
    <scope>NUCLEOTIDE SEQUENCE</scope>
</reference>
<accession>A0ABQ5J7F5</accession>
<keyword evidence="2" id="KW-0548">Nucleotidyltransferase</keyword>
<organism evidence="2 3">
    <name type="scientific">Tanacetum coccineum</name>
    <dbReference type="NCBI Taxonomy" id="301880"/>
    <lineage>
        <taxon>Eukaryota</taxon>
        <taxon>Viridiplantae</taxon>
        <taxon>Streptophyta</taxon>
        <taxon>Embryophyta</taxon>
        <taxon>Tracheophyta</taxon>
        <taxon>Spermatophyta</taxon>
        <taxon>Magnoliopsida</taxon>
        <taxon>eudicotyledons</taxon>
        <taxon>Gunneridae</taxon>
        <taxon>Pentapetalae</taxon>
        <taxon>asterids</taxon>
        <taxon>campanulids</taxon>
        <taxon>Asterales</taxon>
        <taxon>Asteraceae</taxon>
        <taxon>Asteroideae</taxon>
        <taxon>Anthemideae</taxon>
        <taxon>Anthemidinae</taxon>
        <taxon>Tanacetum</taxon>
    </lineage>
</organism>
<sequence length="525" mass="60242">MPAGLPSNQQVSFKLIWYLLMHNSTGTYRLAPSESKELSKQLKDAYPTKALKDPFLYFILEPHPGSSEELKTNYSEEPLIHFPDIDDLFASASRASVYIKLTNKQEHEEQLKQILALLKKEELYAKFSKCEFWISKGLVTLKWRFADGDHARSHKIQNTTNSSGSDKMYQDMKKLYWWPNMKADIATYVSKCLTCAKVKAEHQRPSGLLVQPKIPEWKWDNITMDFVTKLPKTSQGYDTIWVIVDRLTKSAIFTPMRETDPLDKLTRLYLKEVVTRHGIPVSIIYDRDPRFASNFWRSLQNALGTNLDMSTAYHPQTDGQSERTIQTLEDMLRACAIDFGKGWVNHLPLVEFSYNNSYHASIKAAPFEALYGRKCRSPVCWTEVGEAQILGPELIQETTEKIIQIKQRMQAARDRQKSYADLKRKPMEFQVGDKVMLKVSPWKGVVRFGKRGKLNPRYVGPFKVIERVGEVAYKLELPEELSRVHNTSIWVAVGRGGMGYVGNCLWVKALKEVDGVSKRDWGTIG</sequence>
<dbReference type="PANTHER" id="PTHR45835">
    <property type="entry name" value="YALI0A06105P"/>
    <property type="match status" value="1"/>
</dbReference>
<dbReference type="Pfam" id="PF24626">
    <property type="entry name" value="SH3_Tf2-1"/>
    <property type="match status" value="1"/>
</dbReference>
<proteinExistence type="predicted"/>
<feature type="domain" description="Integrase catalytic" evidence="1">
    <location>
        <begin position="211"/>
        <end position="374"/>
    </location>
</feature>
<dbReference type="InterPro" id="IPR056924">
    <property type="entry name" value="SH3_Tf2-1"/>
</dbReference>
<evidence type="ECO:0000313" key="2">
    <source>
        <dbReference type="EMBL" id="GJU08467.1"/>
    </source>
</evidence>
<dbReference type="PROSITE" id="PS50994">
    <property type="entry name" value="INTEGRASE"/>
    <property type="match status" value="1"/>
</dbReference>
<keyword evidence="3" id="KW-1185">Reference proteome</keyword>
<dbReference type="PANTHER" id="PTHR45835:SF99">
    <property type="entry name" value="CHROMO DOMAIN-CONTAINING PROTEIN-RELATED"/>
    <property type="match status" value="1"/>
</dbReference>
<dbReference type="InterPro" id="IPR012337">
    <property type="entry name" value="RNaseH-like_sf"/>
</dbReference>
<evidence type="ECO:0000259" key="1">
    <source>
        <dbReference type="PROSITE" id="PS50994"/>
    </source>
</evidence>
<dbReference type="Gene3D" id="3.30.420.10">
    <property type="entry name" value="Ribonuclease H-like superfamily/Ribonuclease H"/>
    <property type="match status" value="1"/>
</dbReference>
<dbReference type="InterPro" id="IPR001584">
    <property type="entry name" value="Integrase_cat-core"/>
</dbReference>
<protein>
    <submittedName>
        <fullName evidence="2">Reverse transcriptase domain-containing protein</fullName>
    </submittedName>
</protein>
<reference evidence="2" key="1">
    <citation type="journal article" date="2022" name="Int. J. Mol. Sci.">
        <title>Draft Genome of Tanacetum Coccineum: Genomic Comparison of Closely Related Tanacetum-Family Plants.</title>
        <authorList>
            <person name="Yamashiro T."/>
            <person name="Shiraishi A."/>
            <person name="Nakayama K."/>
            <person name="Satake H."/>
        </authorList>
    </citation>
    <scope>NUCLEOTIDE SEQUENCE</scope>
</reference>
<dbReference type="SUPFAM" id="SSF53098">
    <property type="entry name" value="Ribonuclease H-like"/>
    <property type="match status" value="1"/>
</dbReference>
<dbReference type="InterPro" id="IPR036397">
    <property type="entry name" value="RNaseH_sf"/>
</dbReference>
<dbReference type="Proteomes" id="UP001151760">
    <property type="component" value="Unassembled WGS sequence"/>
</dbReference>
<dbReference type="InterPro" id="IPR041588">
    <property type="entry name" value="Integrase_H2C2"/>
</dbReference>